<name>H2BRS2_GILLR</name>
<keyword evidence="2" id="KW-1185">Reference proteome</keyword>
<proteinExistence type="predicted"/>
<gene>
    <name evidence="1" type="ORF">Gilli_0676</name>
</gene>
<evidence type="ECO:0000313" key="2">
    <source>
        <dbReference type="Proteomes" id="UP000003844"/>
    </source>
</evidence>
<accession>H2BRS2</accession>
<protein>
    <submittedName>
        <fullName evidence="1">Uncharacterized protein</fullName>
    </submittedName>
</protein>
<evidence type="ECO:0000313" key="1">
    <source>
        <dbReference type="EMBL" id="EHQ01387.1"/>
    </source>
</evidence>
<sequence length="102" mass="11935">MIEVSFNYQRNSTLKKHPFSASFNCRKQFEFEIGFSHIFHISRSDKKTMGLKPYFTYLLDPWLKPGAMEENIFYIFRSDKNNEAKALLYLLIGSLAKARSNG</sequence>
<dbReference type="Proteomes" id="UP000003844">
    <property type="component" value="Unassembled WGS sequence"/>
</dbReference>
<dbReference type="EMBL" id="JH594606">
    <property type="protein sequence ID" value="EHQ01387.1"/>
    <property type="molecule type" value="Genomic_DNA"/>
</dbReference>
<organism evidence="1 2">
    <name type="scientific">Gillisia limnaea (strain DSM 15749 / LMG 21470 / R-8282)</name>
    <dbReference type="NCBI Taxonomy" id="865937"/>
    <lineage>
        <taxon>Bacteria</taxon>
        <taxon>Pseudomonadati</taxon>
        <taxon>Bacteroidota</taxon>
        <taxon>Flavobacteriia</taxon>
        <taxon>Flavobacteriales</taxon>
        <taxon>Flavobacteriaceae</taxon>
        <taxon>Gillisia</taxon>
    </lineage>
</organism>
<dbReference type="AlphaFoldDB" id="H2BRS2"/>
<dbReference type="STRING" id="865937.Gilli_0676"/>
<dbReference type="RefSeq" id="WP_006987709.1">
    <property type="nucleotide sequence ID" value="NZ_JH594606.1"/>
</dbReference>
<reference evidence="2" key="1">
    <citation type="journal article" date="2012" name="Stand. Genomic Sci.">
        <title>Genome sequence of the Antarctic rhodopsins-containing flavobacterium Gillisia limnaea type strain (R-8282(T)).</title>
        <authorList>
            <person name="Riedel T."/>
            <person name="Held B."/>
            <person name="Nolan M."/>
            <person name="Lucas S."/>
            <person name="Lapidus A."/>
            <person name="Tice H."/>
            <person name="Del Rio T.G."/>
            <person name="Cheng J.F."/>
            <person name="Han C."/>
            <person name="Tapia R."/>
            <person name="Goodwin L.A."/>
            <person name="Pitluck S."/>
            <person name="Liolios K."/>
            <person name="Mavromatis K."/>
            <person name="Pagani I."/>
            <person name="Ivanova N."/>
            <person name="Mikhailova N."/>
            <person name="Pati A."/>
            <person name="Chen A."/>
            <person name="Palaniappan K."/>
            <person name="Land M."/>
            <person name="Rohde M."/>
            <person name="Tindall B.J."/>
            <person name="Detter J.C."/>
            <person name="Goker M."/>
            <person name="Bristow J."/>
            <person name="Eisen J.A."/>
            <person name="Markowitz V."/>
            <person name="Hugenholtz P."/>
            <person name="Kyrpides N.C."/>
            <person name="Klenk H.P."/>
            <person name="Woyke T."/>
        </authorList>
    </citation>
    <scope>NUCLEOTIDE SEQUENCE [LARGE SCALE GENOMIC DNA]</scope>
    <source>
        <strain evidence="2">DSM 15749 / LMG 21470 / R-8282</strain>
    </source>
</reference>
<dbReference type="HOGENOM" id="CLU_2273370_0_0_10"/>